<reference evidence="2" key="1">
    <citation type="submission" date="2021-06" db="EMBL/GenBank/DDBJ databases">
        <authorList>
            <person name="Kallberg Y."/>
            <person name="Tangrot J."/>
            <person name="Rosling A."/>
        </authorList>
    </citation>
    <scope>NUCLEOTIDE SEQUENCE</scope>
    <source>
        <strain evidence="2">MA453B</strain>
    </source>
</reference>
<comment type="caution">
    <text evidence="2">The sequence shown here is derived from an EMBL/GenBank/DDBJ whole genome shotgun (WGS) entry which is preliminary data.</text>
</comment>
<evidence type="ECO:0000256" key="1">
    <source>
        <dbReference type="SAM" id="MobiDB-lite"/>
    </source>
</evidence>
<proteinExistence type="predicted"/>
<dbReference type="Proteomes" id="UP000789405">
    <property type="component" value="Unassembled WGS sequence"/>
</dbReference>
<organism evidence="2 3">
    <name type="scientific">Dentiscutata erythropus</name>
    <dbReference type="NCBI Taxonomy" id="1348616"/>
    <lineage>
        <taxon>Eukaryota</taxon>
        <taxon>Fungi</taxon>
        <taxon>Fungi incertae sedis</taxon>
        <taxon>Mucoromycota</taxon>
        <taxon>Glomeromycotina</taxon>
        <taxon>Glomeromycetes</taxon>
        <taxon>Diversisporales</taxon>
        <taxon>Gigasporaceae</taxon>
        <taxon>Dentiscutata</taxon>
    </lineage>
</organism>
<gene>
    <name evidence="2" type="ORF">DERYTH_LOCUS15681</name>
</gene>
<protein>
    <submittedName>
        <fullName evidence="2">27548_t:CDS:1</fullName>
    </submittedName>
</protein>
<feature type="region of interest" description="Disordered" evidence="1">
    <location>
        <begin position="1"/>
        <end position="50"/>
    </location>
</feature>
<evidence type="ECO:0000313" key="2">
    <source>
        <dbReference type="EMBL" id="CAG8737375.1"/>
    </source>
</evidence>
<dbReference type="EMBL" id="CAJVPY010012923">
    <property type="protein sequence ID" value="CAG8737375.1"/>
    <property type="molecule type" value="Genomic_DNA"/>
</dbReference>
<feature type="compositionally biased region" description="Acidic residues" evidence="1">
    <location>
        <begin position="9"/>
        <end position="22"/>
    </location>
</feature>
<keyword evidence="3" id="KW-1185">Reference proteome</keyword>
<accession>A0A9N9NIL1</accession>
<evidence type="ECO:0000313" key="3">
    <source>
        <dbReference type="Proteomes" id="UP000789405"/>
    </source>
</evidence>
<name>A0A9N9NIL1_9GLOM</name>
<dbReference type="AlphaFoldDB" id="A0A9N9NIL1"/>
<feature type="compositionally biased region" description="Polar residues" evidence="1">
    <location>
        <begin position="25"/>
        <end position="50"/>
    </location>
</feature>
<sequence>MNEDRQPESEDNVFQDDLDNMSDDFLSQVSEPSLSEPSFSNSFQNEAITS</sequence>